<dbReference type="Gene3D" id="2.130.10.10">
    <property type="entry name" value="YVTN repeat-like/Quinoprotein amine dehydrogenase"/>
    <property type="match status" value="1"/>
</dbReference>
<sequence>MELDPTRRTFLAGSATAGVIAVAGCTGGEEDPEPDPDEDEDHDDPDDHDDEHTDEEPDDEPDDDATAQYEIWALDQGRDNIHIYEPGDGDDEFDHVEEIDVNGFEDVPDEGVVPHMMDFSSDYEYAAIACTAGGGQGAGTLVFRTEDRELVGVIDTGPGSHMASFDPSDEYLHVDVMGDRKIVRVDADLEDETFEVVDYIEIHESDVVAEAGIDSGEPICHQYDGHGRTLHTLGPSYHDGALVIVDHDEFAVERAYSGDELPTNCGTMPHPTEDKFYLTAGLPSDPDAEEGTLEYEGVGDYYVYDTAEDEILVDGESTDGIDAHGFWFTPDGEELWVLNRETNDGVIVDPETDEVIEEIDAYGEHQSDDPDERDAPDIMWASPDGEYMFVTLRGPEPVSGDPHAATGVIPGFSVLDVESREIVDVIEPDPIADYDDEDLEDESIPTPDFHGIGVRPTAEFDSEIPNSPPF</sequence>
<organism evidence="2 3">
    <name type="scientific">Natrarchaeobaculum sulfurireducens</name>
    <dbReference type="NCBI Taxonomy" id="2044521"/>
    <lineage>
        <taxon>Archaea</taxon>
        <taxon>Methanobacteriati</taxon>
        <taxon>Methanobacteriota</taxon>
        <taxon>Stenosarchaea group</taxon>
        <taxon>Halobacteria</taxon>
        <taxon>Halobacteriales</taxon>
        <taxon>Natrialbaceae</taxon>
        <taxon>Natrarchaeobaculum</taxon>
    </lineage>
</organism>
<dbReference type="SUPFAM" id="SSF50969">
    <property type="entry name" value="YVTN repeat-like/Quinoprotein amine dehydrogenase"/>
    <property type="match status" value="1"/>
</dbReference>
<dbReference type="InterPro" id="IPR015943">
    <property type="entry name" value="WD40/YVTN_repeat-like_dom_sf"/>
</dbReference>
<feature type="compositionally biased region" description="Acidic residues" evidence="1">
    <location>
        <begin position="28"/>
        <end position="65"/>
    </location>
</feature>
<reference evidence="3" key="1">
    <citation type="submission" date="2018-02" db="EMBL/GenBank/DDBJ databases">
        <title>Phenotypic and genomic properties of facultatively anaerobic sulfur-reducing natronoarchaea from hypersaline soda lakes.</title>
        <authorList>
            <person name="Sorokin D.Y."/>
            <person name="Kublanov I.V."/>
            <person name="Roman P."/>
            <person name="Sinninghe Damste J.S."/>
            <person name="Golyshin P.N."/>
            <person name="Rojo D."/>
            <person name="Ciordia S."/>
            <person name="Mena M.D.C."/>
            <person name="Ferrer M."/>
            <person name="Messina E."/>
            <person name="Smedile F."/>
            <person name="La Spada G."/>
            <person name="La Cono V."/>
            <person name="Yakimov M.M."/>
        </authorList>
    </citation>
    <scope>NUCLEOTIDE SEQUENCE [LARGE SCALE GENOMIC DNA]</scope>
    <source>
        <strain evidence="3">AArc-Mg</strain>
    </source>
</reference>
<proteinExistence type="predicted"/>
<dbReference type="PANTHER" id="PTHR47197:SF3">
    <property type="entry name" value="DIHYDRO-HEME D1 DEHYDROGENASE"/>
    <property type="match status" value="1"/>
</dbReference>
<dbReference type="GeneID" id="37642722"/>
<name>A0A346PRT8_9EURY</name>
<dbReference type="PANTHER" id="PTHR47197">
    <property type="entry name" value="PROTEIN NIRF"/>
    <property type="match status" value="1"/>
</dbReference>
<dbReference type="AlphaFoldDB" id="A0A346PRT8"/>
<evidence type="ECO:0000256" key="1">
    <source>
        <dbReference type="SAM" id="MobiDB-lite"/>
    </source>
</evidence>
<accession>A0A346PRT8</accession>
<evidence type="ECO:0000313" key="3">
    <source>
        <dbReference type="Proteomes" id="UP000258613"/>
    </source>
</evidence>
<dbReference type="Proteomes" id="UP000258613">
    <property type="component" value="Chromosome"/>
</dbReference>
<evidence type="ECO:0008006" key="4">
    <source>
        <dbReference type="Google" id="ProtNLM"/>
    </source>
</evidence>
<dbReference type="OrthoDB" id="204180at2157"/>
<protein>
    <recommendedName>
        <fullName evidence="4">Cell surface glycoprotein</fullName>
    </recommendedName>
</protein>
<evidence type="ECO:0000313" key="2">
    <source>
        <dbReference type="EMBL" id="AXR82233.1"/>
    </source>
</evidence>
<gene>
    <name evidence="2" type="ORF">AArcMg_2236</name>
</gene>
<dbReference type="InterPro" id="IPR011044">
    <property type="entry name" value="Quino_amine_DH_bsu"/>
</dbReference>
<dbReference type="RefSeq" id="WP_117368870.1">
    <property type="nucleotide sequence ID" value="NZ_CP027033.1"/>
</dbReference>
<dbReference type="EMBL" id="CP027033">
    <property type="protein sequence ID" value="AXR82233.1"/>
    <property type="molecule type" value="Genomic_DNA"/>
</dbReference>
<keyword evidence="3" id="KW-1185">Reference proteome</keyword>
<feature type="region of interest" description="Disordered" evidence="1">
    <location>
        <begin position="428"/>
        <end position="470"/>
    </location>
</feature>
<dbReference type="PROSITE" id="PS51257">
    <property type="entry name" value="PROKAR_LIPOPROTEIN"/>
    <property type="match status" value="1"/>
</dbReference>
<dbReference type="InterPro" id="IPR051200">
    <property type="entry name" value="Host-pathogen_enzymatic-act"/>
</dbReference>
<feature type="compositionally biased region" description="Acidic residues" evidence="1">
    <location>
        <begin position="428"/>
        <end position="443"/>
    </location>
</feature>
<dbReference type="KEGG" id="nag:AArcMg_2236"/>
<feature type="region of interest" description="Disordered" evidence="1">
    <location>
        <begin position="23"/>
        <end position="65"/>
    </location>
</feature>